<feature type="domain" description="Histidine kinase" evidence="6">
    <location>
        <begin position="368"/>
        <end position="457"/>
    </location>
</feature>
<keyword evidence="5" id="KW-0472">Membrane</keyword>
<dbReference type="RefSeq" id="WP_201691143.1">
    <property type="nucleotide sequence ID" value="NZ_JAEQND010000009.1"/>
</dbReference>
<dbReference type="GO" id="GO:0016301">
    <property type="term" value="F:kinase activity"/>
    <property type="evidence" value="ECO:0007669"/>
    <property type="project" value="UniProtKB-KW"/>
</dbReference>
<dbReference type="SMART" id="SM00387">
    <property type="entry name" value="HATPase_c"/>
    <property type="match status" value="1"/>
</dbReference>
<dbReference type="InterPro" id="IPR005467">
    <property type="entry name" value="His_kinase_dom"/>
</dbReference>
<dbReference type="InterPro" id="IPR036890">
    <property type="entry name" value="HATPase_C_sf"/>
</dbReference>
<dbReference type="PANTHER" id="PTHR24421">
    <property type="entry name" value="NITRATE/NITRITE SENSOR PROTEIN NARX-RELATED"/>
    <property type="match status" value="1"/>
</dbReference>
<evidence type="ECO:0000256" key="1">
    <source>
        <dbReference type="ARBA" id="ARBA00022679"/>
    </source>
</evidence>
<gene>
    <name evidence="7" type="ORF">JI746_16925</name>
</gene>
<comment type="caution">
    <text evidence="7">The sequence shown here is derived from an EMBL/GenBank/DDBJ whole genome shotgun (WGS) entry which is preliminary data.</text>
</comment>
<sequence length="462" mass="49936">MPLRSPLTLSRQFLVASFPIVLLGMLALGWYVGTAIERGVSNRIAGVTSLYVDSFIAPHLQHLQPGGDLRPEDRAALDRLMTETPLGRKIVAFKIWDARGRIVYSTNPALIGRQYPIDEGLASAFQGRVQSGLSELDESENELERTRWKRLLETYSPVHAAGRGTVLAVAEFYQTTDEMAQEVRTAQIGSWLVVGGIMLAMYLLLFGVVRRGSETIDSQREQLRAKVAELSGVLKRNQELSDHIRLTAVRTTTLNDQFLRQIAADLHDGAAQDLALGLMQFESLARKCEAHGNGEEAALVRAALQSAMRELRATCVGLQLPEIDRLDAFGVVQRAAQDFERKTGSHITVSNGGGGGSGQPAGPVKTTMYRLIQEALGNGLRHGGASALKVDLSCDADSVLVEVGDNGCGFDTAGAAPPGHLGLAGMRERVELLRGSMVVRSTPGRGTLVQARLPMTIEGYAE</sequence>
<protein>
    <submittedName>
        <fullName evidence="7">Sensor histidine kinase</fullName>
    </submittedName>
</protein>
<evidence type="ECO:0000313" key="8">
    <source>
        <dbReference type="Proteomes" id="UP000622707"/>
    </source>
</evidence>
<dbReference type="EMBL" id="JAEQND010000009">
    <property type="protein sequence ID" value="MBL0426799.1"/>
    <property type="molecule type" value="Genomic_DNA"/>
</dbReference>
<feature type="region of interest" description="Disordered" evidence="4">
    <location>
        <begin position="345"/>
        <end position="364"/>
    </location>
</feature>
<dbReference type="InterPro" id="IPR050482">
    <property type="entry name" value="Sensor_HK_TwoCompSys"/>
</dbReference>
<name>A0ABS1JRA1_9BURK</name>
<dbReference type="CDD" id="cd16917">
    <property type="entry name" value="HATPase_UhpB-NarQ-NarX-like"/>
    <property type="match status" value="1"/>
</dbReference>
<evidence type="ECO:0000256" key="2">
    <source>
        <dbReference type="ARBA" id="ARBA00022777"/>
    </source>
</evidence>
<dbReference type="InterPro" id="IPR011712">
    <property type="entry name" value="Sig_transdc_His_kin_sub3_dim/P"/>
</dbReference>
<feature type="transmembrane region" description="Helical" evidence="5">
    <location>
        <begin position="12"/>
        <end position="33"/>
    </location>
</feature>
<dbReference type="InterPro" id="IPR003594">
    <property type="entry name" value="HATPase_dom"/>
</dbReference>
<keyword evidence="2 7" id="KW-0418">Kinase</keyword>
<keyword evidence="3" id="KW-0902">Two-component regulatory system</keyword>
<dbReference type="Pfam" id="PF07730">
    <property type="entry name" value="HisKA_3"/>
    <property type="match status" value="1"/>
</dbReference>
<dbReference type="Pfam" id="PF02518">
    <property type="entry name" value="HATPase_c"/>
    <property type="match status" value="1"/>
</dbReference>
<keyword evidence="1" id="KW-0808">Transferase</keyword>
<reference evidence="7 8" key="1">
    <citation type="journal article" date="2017" name="Int. J. Syst. Evol. Microbiol.">
        <title>Ramlibacter alkalitolerans sp. nov., alkali-tolerant bacterium isolated from soil of ginseng.</title>
        <authorList>
            <person name="Lee D.H."/>
            <person name="Cha C.J."/>
        </authorList>
    </citation>
    <scope>NUCLEOTIDE SEQUENCE [LARGE SCALE GENOMIC DNA]</scope>
    <source>
        <strain evidence="7 8">KACC 19305</strain>
    </source>
</reference>
<evidence type="ECO:0000256" key="5">
    <source>
        <dbReference type="SAM" id="Phobius"/>
    </source>
</evidence>
<evidence type="ECO:0000256" key="3">
    <source>
        <dbReference type="ARBA" id="ARBA00023012"/>
    </source>
</evidence>
<keyword evidence="5" id="KW-0812">Transmembrane</keyword>
<evidence type="ECO:0000313" key="7">
    <source>
        <dbReference type="EMBL" id="MBL0426799.1"/>
    </source>
</evidence>
<dbReference type="Gene3D" id="1.20.5.1930">
    <property type="match status" value="1"/>
</dbReference>
<dbReference type="PANTHER" id="PTHR24421:SF55">
    <property type="entry name" value="SENSOR HISTIDINE KINASE YDFH"/>
    <property type="match status" value="1"/>
</dbReference>
<dbReference type="PROSITE" id="PS50109">
    <property type="entry name" value="HIS_KIN"/>
    <property type="match status" value="1"/>
</dbReference>
<keyword evidence="8" id="KW-1185">Reference proteome</keyword>
<organism evidence="7 8">
    <name type="scientific">Ramlibacter alkalitolerans</name>
    <dbReference type="NCBI Taxonomy" id="2039631"/>
    <lineage>
        <taxon>Bacteria</taxon>
        <taxon>Pseudomonadati</taxon>
        <taxon>Pseudomonadota</taxon>
        <taxon>Betaproteobacteria</taxon>
        <taxon>Burkholderiales</taxon>
        <taxon>Comamonadaceae</taxon>
        <taxon>Ramlibacter</taxon>
    </lineage>
</organism>
<dbReference type="SUPFAM" id="SSF55874">
    <property type="entry name" value="ATPase domain of HSP90 chaperone/DNA topoisomerase II/histidine kinase"/>
    <property type="match status" value="1"/>
</dbReference>
<dbReference type="Gene3D" id="3.30.565.10">
    <property type="entry name" value="Histidine kinase-like ATPase, C-terminal domain"/>
    <property type="match status" value="1"/>
</dbReference>
<feature type="transmembrane region" description="Helical" evidence="5">
    <location>
        <begin position="188"/>
        <end position="209"/>
    </location>
</feature>
<accession>A0ABS1JRA1</accession>
<proteinExistence type="predicted"/>
<evidence type="ECO:0000256" key="4">
    <source>
        <dbReference type="SAM" id="MobiDB-lite"/>
    </source>
</evidence>
<evidence type="ECO:0000259" key="6">
    <source>
        <dbReference type="PROSITE" id="PS50109"/>
    </source>
</evidence>
<dbReference type="Proteomes" id="UP000622707">
    <property type="component" value="Unassembled WGS sequence"/>
</dbReference>
<keyword evidence="5" id="KW-1133">Transmembrane helix</keyword>